<evidence type="ECO:0000256" key="24">
    <source>
        <dbReference type="ARBA" id="ARBA00024164"/>
    </source>
</evidence>
<evidence type="ECO:0000259" key="36">
    <source>
        <dbReference type="PROSITE" id="PS51060"/>
    </source>
</evidence>
<dbReference type="InterPro" id="IPR049296">
    <property type="entry name" value="PARP1-like_PADR1_N"/>
</dbReference>
<evidence type="ECO:0000256" key="7">
    <source>
        <dbReference type="ARBA" id="ARBA00022533"/>
    </source>
</evidence>
<dbReference type="FunFam" id="3.90.228.10:FF:000002">
    <property type="entry name" value="Poly [ADP-ribose] polymerase"/>
    <property type="match status" value="1"/>
</dbReference>
<keyword evidence="39" id="KW-1185">Reference proteome</keyword>
<dbReference type="OrthoDB" id="429950at2759"/>
<dbReference type="InterPro" id="IPR050800">
    <property type="entry name" value="ARTD/PARP"/>
</dbReference>
<dbReference type="CDD" id="cd08001">
    <property type="entry name" value="WGR_PARP1_like"/>
    <property type="match status" value="1"/>
</dbReference>
<dbReference type="InterPro" id="IPR001357">
    <property type="entry name" value="BRCT_dom"/>
</dbReference>
<dbReference type="Gene3D" id="3.40.50.10190">
    <property type="entry name" value="BRCT domain"/>
    <property type="match status" value="1"/>
</dbReference>
<evidence type="ECO:0000256" key="15">
    <source>
        <dbReference type="ARBA" id="ARBA00022771"/>
    </source>
</evidence>
<evidence type="ECO:0000256" key="26">
    <source>
        <dbReference type="ARBA" id="ARBA00033987"/>
    </source>
</evidence>
<dbReference type="InterPro" id="IPR036420">
    <property type="entry name" value="BRCT_dom_sf"/>
</dbReference>
<evidence type="ECO:0000256" key="23">
    <source>
        <dbReference type="ARBA" id="ARBA00024159"/>
    </source>
</evidence>
<dbReference type="Pfam" id="PF02877">
    <property type="entry name" value="PARP_reg"/>
    <property type="match status" value="1"/>
</dbReference>
<dbReference type="SUPFAM" id="SSF47587">
    <property type="entry name" value="Domain of poly(ADP-ribose) polymerase"/>
    <property type="match status" value="1"/>
</dbReference>
<evidence type="ECO:0000256" key="25">
    <source>
        <dbReference type="ARBA" id="ARBA00024347"/>
    </source>
</evidence>
<dbReference type="GO" id="GO:0005730">
    <property type="term" value="C:nucleolus"/>
    <property type="evidence" value="ECO:0007669"/>
    <property type="project" value="UniProtKB-SubCell"/>
</dbReference>
<dbReference type="GO" id="GO:0045087">
    <property type="term" value="P:innate immune response"/>
    <property type="evidence" value="ECO:0007669"/>
    <property type="project" value="UniProtKB-KW"/>
</dbReference>
<dbReference type="SUPFAM" id="SSF52113">
    <property type="entry name" value="BRCT domain"/>
    <property type="match status" value="1"/>
</dbReference>
<dbReference type="SUPFAM" id="SSF56399">
    <property type="entry name" value="ADP-ribosylation"/>
    <property type="match status" value="1"/>
</dbReference>
<dbReference type="SMART" id="SM00773">
    <property type="entry name" value="WGR"/>
    <property type="match status" value="1"/>
</dbReference>
<comment type="catalytic activity">
    <reaction evidence="29">
        <text>L-seryl-[protein] + NAD(+) = O-(ADP-D-ribosyl)-L-seryl-[protein] + nicotinamide + H(+)</text>
        <dbReference type="Rhea" id="RHEA:58232"/>
        <dbReference type="Rhea" id="RHEA-COMP:9863"/>
        <dbReference type="Rhea" id="RHEA-COMP:15091"/>
        <dbReference type="ChEBI" id="CHEBI:15378"/>
        <dbReference type="ChEBI" id="CHEBI:17154"/>
        <dbReference type="ChEBI" id="CHEBI:29999"/>
        <dbReference type="ChEBI" id="CHEBI:57540"/>
        <dbReference type="ChEBI" id="CHEBI:142556"/>
    </reaction>
    <physiologicalReaction direction="left-to-right" evidence="29">
        <dbReference type="Rhea" id="RHEA:58233"/>
    </physiologicalReaction>
</comment>
<dbReference type="InterPro" id="IPR012317">
    <property type="entry name" value="Poly(ADP-ribose)pol_cat_dom"/>
</dbReference>
<gene>
    <name evidence="38" type="ORF">OXX778_LOCUS12372</name>
</gene>
<evidence type="ECO:0000256" key="16">
    <source>
        <dbReference type="ARBA" id="ARBA00022833"/>
    </source>
</evidence>
<keyword evidence="20 30" id="KW-0238">DNA-binding</keyword>
<proteinExistence type="inferred from homology"/>
<dbReference type="Pfam" id="PF21728">
    <property type="entry name" value="PADR1_N"/>
    <property type="match status" value="1"/>
</dbReference>
<dbReference type="InterPro" id="IPR036930">
    <property type="entry name" value="WGR_dom_sf"/>
</dbReference>
<dbReference type="PROSITE" id="PS50064">
    <property type="entry name" value="ZF_PARP_2"/>
    <property type="match status" value="2"/>
</dbReference>
<dbReference type="Pfam" id="PF00533">
    <property type="entry name" value="BRCT"/>
    <property type="match status" value="1"/>
</dbReference>
<keyword evidence="4" id="KW-0158">Chromosome</keyword>
<reference evidence="38" key="1">
    <citation type="submission" date="2021-02" db="EMBL/GenBank/DDBJ databases">
        <authorList>
            <person name="Nowell W R."/>
        </authorList>
    </citation>
    <scope>NUCLEOTIDE SEQUENCE</scope>
    <source>
        <strain evidence="38">Ploen Becks lab</strain>
    </source>
</reference>
<dbReference type="InterPro" id="IPR001510">
    <property type="entry name" value="Znf_PARP"/>
</dbReference>
<evidence type="ECO:0000256" key="8">
    <source>
        <dbReference type="ARBA" id="ARBA00022588"/>
    </source>
</evidence>
<evidence type="ECO:0000259" key="37">
    <source>
        <dbReference type="PROSITE" id="PS51977"/>
    </source>
</evidence>
<dbReference type="Gene3D" id="3.90.228.10">
    <property type="match status" value="1"/>
</dbReference>
<keyword evidence="6" id="KW-1017">Isopeptide bond</keyword>
<feature type="domain" description="BRCT" evidence="34">
    <location>
        <begin position="366"/>
        <end position="448"/>
    </location>
</feature>
<feature type="domain" description="PARP catalytic" evidence="35">
    <location>
        <begin position="780"/>
        <end position="1004"/>
    </location>
</feature>
<dbReference type="PANTHER" id="PTHR10459:SF112">
    <property type="entry name" value="POLY [ADP-RIBOSE] POLYMERASE 1"/>
    <property type="match status" value="1"/>
</dbReference>
<keyword evidence="18" id="KW-0805">Transcription regulation</keyword>
<feature type="domain" description="WGR" evidence="37">
    <location>
        <begin position="529"/>
        <end position="628"/>
    </location>
</feature>
<evidence type="ECO:0000256" key="21">
    <source>
        <dbReference type="ARBA" id="ARBA00023163"/>
    </source>
</evidence>
<dbReference type="GO" id="GO:0051287">
    <property type="term" value="F:NAD binding"/>
    <property type="evidence" value="ECO:0007669"/>
    <property type="project" value="UniProtKB-UniRule"/>
</dbReference>
<dbReference type="GO" id="GO:0005829">
    <property type="term" value="C:cytosol"/>
    <property type="evidence" value="ECO:0007669"/>
    <property type="project" value="UniProtKB-SubCell"/>
</dbReference>
<keyword evidence="15" id="KW-0863">Zinc-finger</keyword>
<dbReference type="InterPro" id="IPR036616">
    <property type="entry name" value="Poly(ADP-ribose)pol_reg_dom_sf"/>
</dbReference>
<dbReference type="Gene3D" id="3.30.1740.10">
    <property type="entry name" value="Zinc finger, PARP-type"/>
    <property type="match status" value="2"/>
</dbReference>
<dbReference type="CDD" id="cd17747">
    <property type="entry name" value="BRCT_PARP1"/>
    <property type="match status" value="1"/>
</dbReference>
<evidence type="ECO:0000256" key="29">
    <source>
        <dbReference type="ARBA" id="ARBA00048575"/>
    </source>
</evidence>
<comment type="catalytic activity">
    <reaction evidence="27">
        <text>L-histidyl-[protein] + NAD(+) = N(tele)-(ADP-D-ribosyl)-L-histidyl-[protein] + nicotinamide + H(+)</text>
        <dbReference type="Rhea" id="RHEA:72071"/>
        <dbReference type="Rhea" id="RHEA-COMP:9745"/>
        <dbReference type="Rhea" id="RHEA-COMP:18085"/>
        <dbReference type="ChEBI" id="CHEBI:15378"/>
        <dbReference type="ChEBI" id="CHEBI:17154"/>
        <dbReference type="ChEBI" id="CHEBI:29979"/>
        <dbReference type="ChEBI" id="CHEBI:57540"/>
        <dbReference type="ChEBI" id="CHEBI:191398"/>
    </reaction>
    <physiologicalReaction direction="left-to-right" evidence="27">
        <dbReference type="Rhea" id="RHEA:72072"/>
    </physiologicalReaction>
</comment>
<feature type="region of interest" description="Disordered" evidence="32">
    <location>
        <begin position="192"/>
        <end position="221"/>
    </location>
</feature>
<feature type="domain" description="PARP-type" evidence="33">
    <location>
        <begin position="110"/>
        <end position="192"/>
    </location>
</feature>
<dbReference type="SMART" id="SM01335">
    <property type="entry name" value="PADR1"/>
    <property type="match status" value="1"/>
</dbReference>
<comment type="catalytic activity">
    <reaction evidence="26 30">
        <text>NAD(+) + (ADP-D-ribosyl)n-acceptor = nicotinamide + (ADP-D-ribosyl)n+1-acceptor + H(+).</text>
        <dbReference type="EC" id="2.4.2.30"/>
    </reaction>
</comment>
<keyword evidence="8" id="KW-0399">Innate immunity</keyword>
<evidence type="ECO:0000256" key="9">
    <source>
        <dbReference type="ARBA" id="ARBA00022676"/>
    </source>
</evidence>
<dbReference type="PROSITE" id="PS52007">
    <property type="entry name" value="PADR1"/>
    <property type="match status" value="1"/>
</dbReference>
<evidence type="ECO:0000256" key="5">
    <source>
        <dbReference type="ARBA" id="ARBA00022490"/>
    </source>
</evidence>
<dbReference type="PROSITE" id="PS51977">
    <property type="entry name" value="WGR"/>
    <property type="match status" value="1"/>
</dbReference>
<keyword evidence="10 30" id="KW-0808">Transferase</keyword>
<keyword evidence="14" id="KW-0013">ADP-ribosylation</keyword>
<dbReference type="InterPro" id="IPR008893">
    <property type="entry name" value="WGR_domain"/>
</dbReference>
<keyword evidence="22 30" id="KW-0539">Nucleus</keyword>
<dbReference type="Pfam" id="PF05406">
    <property type="entry name" value="WGR"/>
    <property type="match status" value="1"/>
</dbReference>
<keyword evidence="7" id="KW-0021">Allosteric enzyme</keyword>
<dbReference type="Gene3D" id="3.90.640.80">
    <property type="match status" value="1"/>
</dbReference>
<comment type="catalytic activity">
    <reaction evidence="23">
        <text>L-glutamyl-[protein] + NAD(+) = 5-O-(ADP-D-ribosyl)-L-glutamyl-[protein] + nicotinamide</text>
        <dbReference type="Rhea" id="RHEA:58224"/>
        <dbReference type="Rhea" id="RHEA-COMP:10208"/>
        <dbReference type="Rhea" id="RHEA-COMP:15089"/>
        <dbReference type="ChEBI" id="CHEBI:17154"/>
        <dbReference type="ChEBI" id="CHEBI:29973"/>
        <dbReference type="ChEBI" id="CHEBI:57540"/>
        <dbReference type="ChEBI" id="CHEBI:142540"/>
    </reaction>
    <physiologicalReaction direction="left-to-right" evidence="23">
        <dbReference type="Rhea" id="RHEA:58225"/>
    </physiologicalReaction>
</comment>
<evidence type="ECO:0000259" key="35">
    <source>
        <dbReference type="PROSITE" id="PS51059"/>
    </source>
</evidence>
<name>A0A814AW35_9BILA</name>
<evidence type="ECO:0000256" key="32">
    <source>
        <dbReference type="SAM" id="MobiDB-lite"/>
    </source>
</evidence>
<evidence type="ECO:0000256" key="14">
    <source>
        <dbReference type="ARBA" id="ARBA00022765"/>
    </source>
</evidence>
<keyword evidence="11" id="KW-0548">Nucleotidyltransferase</keyword>
<dbReference type="CDD" id="cd01437">
    <property type="entry name" value="parp_like"/>
    <property type="match status" value="1"/>
</dbReference>
<feature type="domain" description="PARP alpha-helical" evidence="36">
    <location>
        <begin position="655"/>
        <end position="772"/>
    </location>
</feature>
<evidence type="ECO:0000256" key="19">
    <source>
        <dbReference type="ARBA" id="ARBA00023027"/>
    </source>
</evidence>
<dbReference type="PANTHER" id="PTHR10459">
    <property type="entry name" value="DNA LIGASE"/>
    <property type="match status" value="1"/>
</dbReference>
<evidence type="ECO:0000256" key="20">
    <source>
        <dbReference type="ARBA" id="ARBA00023125"/>
    </source>
</evidence>
<dbReference type="SUPFAM" id="SSF142921">
    <property type="entry name" value="WGR domain-like"/>
    <property type="match status" value="1"/>
</dbReference>
<keyword evidence="16 30" id="KW-0862">Zinc</keyword>
<keyword evidence="21" id="KW-0804">Transcription</keyword>
<accession>A0A814AW35</accession>
<dbReference type="GO" id="GO:0005694">
    <property type="term" value="C:chromosome"/>
    <property type="evidence" value="ECO:0007669"/>
    <property type="project" value="UniProtKB-SubCell"/>
</dbReference>
<dbReference type="AlphaFoldDB" id="A0A814AW35"/>
<evidence type="ECO:0000313" key="39">
    <source>
        <dbReference type="Proteomes" id="UP000663879"/>
    </source>
</evidence>
<evidence type="ECO:0000256" key="11">
    <source>
        <dbReference type="ARBA" id="ARBA00022695"/>
    </source>
</evidence>
<evidence type="ECO:0000259" key="34">
    <source>
        <dbReference type="PROSITE" id="PS50172"/>
    </source>
</evidence>
<comment type="similarity">
    <text evidence="25">Belongs to the ARTD/PARP family.</text>
</comment>
<dbReference type="FunFam" id="1.20.142.10:FF:000001">
    <property type="entry name" value="Poly [ADP-ribose] polymerase"/>
    <property type="match status" value="1"/>
</dbReference>
<evidence type="ECO:0000256" key="12">
    <source>
        <dbReference type="ARBA" id="ARBA00022723"/>
    </source>
</evidence>
<evidence type="ECO:0000313" key="38">
    <source>
        <dbReference type="EMBL" id="CAF0920722.1"/>
    </source>
</evidence>
<feature type="domain" description="PARP-type" evidence="33">
    <location>
        <begin position="7"/>
        <end position="91"/>
    </location>
</feature>
<evidence type="ECO:0000256" key="1">
    <source>
        <dbReference type="ARBA" id="ARBA00004286"/>
    </source>
</evidence>
<dbReference type="GO" id="GO:0016779">
    <property type="term" value="F:nucleotidyltransferase activity"/>
    <property type="evidence" value="ECO:0007669"/>
    <property type="project" value="UniProtKB-KW"/>
</dbReference>
<dbReference type="PROSITE" id="PS51059">
    <property type="entry name" value="PARP_CATALYTIC"/>
    <property type="match status" value="1"/>
</dbReference>
<keyword evidence="19 30" id="KW-0520">NAD</keyword>
<comment type="subcellular location">
    <subcellularLocation>
        <location evidence="1">Chromosome</location>
    </subcellularLocation>
    <subcellularLocation>
        <location evidence="2">Cytoplasm</location>
        <location evidence="2">Cytosol</location>
    </subcellularLocation>
    <subcellularLocation>
        <location evidence="3">Nucleus</location>
        <location evidence="3">Nucleolus</location>
    </subcellularLocation>
</comment>
<dbReference type="GO" id="GO:0008270">
    <property type="term" value="F:zinc ion binding"/>
    <property type="evidence" value="ECO:0007669"/>
    <property type="project" value="UniProtKB-KW"/>
</dbReference>
<evidence type="ECO:0000256" key="28">
    <source>
        <dbReference type="ARBA" id="ARBA00048339"/>
    </source>
</evidence>
<dbReference type="InterPro" id="IPR036957">
    <property type="entry name" value="Znf_PARP_sf"/>
</dbReference>
<evidence type="ECO:0000256" key="27">
    <source>
        <dbReference type="ARBA" id="ARBA00048241"/>
    </source>
</evidence>
<keyword evidence="17" id="KW-0391">Immunity</keyword>
<dbReference type="Proteomes" id="UP000663879">
    <property type="component" value="Unassembled WGS sequence"/>
</dbReference>
<evidence type="ECO:0000256" key="3">
    <source>
        <dbReference type="ARBA" id="ARBA00004604"/>
    </source>
</evidence>
<dbReference type="EC" id="2.4.2.30" evidence="30"/>
<organism evidence="38 39">
    <name type="scientific">Brachionus calyciflorus</name>
    <dbReference type="NCBI Taxonomy" id="104777"/>
    <lineage>
        <taxon>Eukaryota</taxon>
        <taxon>Metazoa</taxon>
        <taxon>Spiralia</taxon>
        <taxon>Gnathifera</taxon>
        <taxon>Rotifera</taxon>
        <taxon>Eurotatoria</taxon>
        <taxon>Monogononta</taxon>
        <taxon>Pseudotrocha</taxon>
        <taxon>Ploima</taxon>
        <taxon>Brachionidae</taxon>
        <taxon>Brachionus</taxon>
    </lineage>
</organism>
<dbReference type="Pfam" id="PF00645">
    <property type="entry name" value="zf-PARP"/>
    <property type="match status" value="2"/>
</dbReference>
<dbReference type="SMART" id="SM01336">
    <property type="entry name" value="zf-PARP"/>
    <property type="match status" value="2"/>
</dbReference>
<comment type="catalytic activity">
    <reaction evidence="28">
        <text>L-tyrosyl-[protein] + NAD(+) = O-(ADP-D-ribosyl)-L-tyrosyl-[protein] + nicotinamide + H(+)</text>
        <dbReference type="Rhea" id="RHEA:58236"/>
        <dbReference type="Rhea" id="RHEA-COMP:10136"/>
        <dbReference type="Rhea" id="RHEA-COMP:15092"/>
        <dbReference type="ChEBI" id="CHEBI:15378"/>
        <dbReference type="ChEBI" id="CHEBI:17154"/>
        <dbReference type="ChEBI" id="CHEBI:46858"/>
        <dbReference type="ChEBI" id="CHEBI:57540"/>
        <dbReference type="ChEBI" id="CHEBI:142557"/>
    </reaction>
    <physiologicalReaction direction="left-to-right" evidence="28">
        <dbReference type="Rhea" id="RHEA:58237"/>
    </physiologicalReaction>
</comment>
<evidence type="ECO:0000256" key="6">
    <source>
        <dbReference type="ARBA" id="ARBA00022499"/>
    </source>
</evidence>
<evidence type="ECO:0000256" key="2">
    <source>
        <dbReference type="ARBA" id="ARBA00004514"/>
    </source>
</evidence>
<keyword evidence="13" id="KW-0677">Repeat</keyword>
<evidence type="ECO:0000256" key="13">
    <source>
        <dbReference type="ARBA" id="ARBA00022737"/>
    </source>
</evidence>
<evidence type="ECO:0000256" key="4">
    <source>
        <dbReference type="ARBA" id="ARBA00022454"/>
    </source>
</evidence>
<dbReference type="GO" id="GO:1990404">
    <property type="term" value="F:NAD+-protein mono-ADP-ribosyltransferase activity"/>
    <property type="evidence" value="ECO:0007669"/>
    <property type="project" value="TreeGrafter"/>
</dbReference>
<dbReference type="GO" id="GO:0003677">
    <property type="term" value="F:DNA binding"/>
    <property type="evidence" value="ECO:0007669"/>
    <property type="project" value="UniProtKB-UniRule"/>
</dbReference>
<dbReference type="PIRSF" id="PIRSF000489">
    <property type="entry name" value="NAD_ADPRT"/>
    <property type="match status" value="1"/>
</dbReference>
<dbReference type="PROSITE" id="PS50172">
    <property type="entry name" value="BRCT"/>
    <property type="match status" value="1"/>
</dbReference>
<dbReference type="PROSITE" id="PS51060">
    <property type="entry name" value="PARP_ALPHA_HD"/>
    <property type="match status" value="1"/>
</dbReference>
<sequence length="1004" mass="115783">MSDKPDFACEYAKSDRSGCKLCKSNIGMSTLRMAIYVQSPFFDGKMPMWYHFNCFWKKAKVKPLDTSFIKGFDSIRWEDQQKIKNKLGLGSEENDENMESDSNDVKIDQFLVEYSKSNRSKCKKCSSRIDKDIVRVGIKGHKSGDDGFYHIECFVEQKNELGFTFKIEEVEGFVKLNENDQENITKLIKPHDHKRKFKEEPSEESDLNVKKAKNEEDGKEKQLKLQSEKFWSLRDSLNKEVANDLIKELILQNDQKIQITGRDDLLMFLTDMMLFGPLEPCPECKNGQLVFRGTAYYCTGNITEWTNCSYRTQEPIRKTYFDFDPELKKEFTAFKNFKFQPSKRLFAKTLGQLDEDKENNLKKLDSKEDSKENLKLYNISFSAIGKLSKKNADIKLIIERYGGRFTSNLSEFTVCVISNEQEIEKMNKKLRDCESNGIVVLSENFLKDLQNLKIKKEAIDLFKENMISSWTVDLENKIEICRKFYDKKLTEEKVEKYSAIKSIGDGSGRIKMKIKGGAVVDPETNLEDEGHVLLEHGSKDPYSVVLGLVDISRGTNSYYKMQIIEDDKKDKYYLFRAWGRVGTTIGGNKLENYSKKHDVINDFCALYLDKTGNTWDSRKYATKQPNKFYPLEMDYGNDDEDSAMSKLNDENYNSISKLAKPIQNLIKLIFNIETMKQQMKEFEIDLNKMPLGKISSNQIKQAFNILNELNELMDRKSNETLILDASNRFYTLIPHDFGMKKPPLLNDPSLIKNKTEMLNNLLDLEIAYNILKTDSNSTEDPIDMHYNKLKCHMEVLDHECEEFTRLVKYVQNTHAATHSSFKLIVEDIFKVVRDGEESKYESYKNLHNKKLLWHGSRLTNYAGILSQGLRIAPPEAPCTGYMFGKGVYFADMVSKSANYCFTTSSNPTGLLLLCEVALGDMYERTQAEFVTNLPKGKHSTKGCGRTAPSPEQSHFTPDGVEIPMGNGVDSGVKNSSLLYNEYIVYDVNQIKMKYLLRTKFEYNF</sequence>
<dbReference type="GO" id="GO:0006302">
    <property type="term" value="P:double-strand break repair"/>
    <property type="evidence" value="ECO:0007669"/>
    <property type="project" value="TreeGrafter"/>
</dbReference>
<dbReference type="SUPFAM" id="SSF57716">
    <property type="entry name" value="Glucocorticoid receptor-like (DNA-binding domain)"/>
    <property type="match status" value="2"/>
</dbReference>
<evidence type="ECO:0000256" key="22">
    <source>
        <dbReference type="ARBA" id="ARBA00023242"/>
    </source>
</evidence>
<comment type="catalytic activity">
    <reaction evidence="24">
        <text>L-aspartyl-[protein] + NAD(+) = 4-O-(ADP-D-ribosyl)-L-aspartyl-[protein] + nicotinamide</text>
        <dbReference type="Rhea" id="RHEA:54424"/>
        <dbReference type="Rhea" id="RHEA-COMP:9867"/>
        <dbReference type="Rhea" id="RHEA-COMP:13832"/>
        <dbReference type="ChEBI" id="CHEBI:17154"/>
        <dbReference type="ChEBI" id="CHEBI:29961"/>
        <dbReference type="ChEBI" id="CHEBI:57540"/>
        <dbReference type="ChEBI" id="CHEBI:138102"/>
    </reaction>
    <physiologicalReaction direction="left-to-right" evidence="24">
        <dbReference type="Rhea" id="RHEA:54425"/>
    </physiologicalReaction>
</comment>
<dbReference type="InterPro" id="IPR012982">
    <property type="entry name" value="PARP1-like_PADR1_Zn_ribbon"/>
</dbReference>
<dbReference type="Pfam" id="PF08063">
    <property type="entry name" value="Zn_ribbon_PADR1"/>
    <property type="match status" value="1"/>
</dbReference>
<dbReference type="Gene3D" id="1.20.142.10">
    <property type="entry name" value="Poly(ADP-ribose) polymerase, regulatory domain"/>
    <property type="match status" value="1"/>
</dbReference>
<evidence type="ECO:0000256" key="30">
    <source>
        <dbReference type="PIRNR" id="PIRNR000489"/>
    </source>
</evidence>
<keyword evidence="5" id="KW-0963">Cytoplasm</keyword>
<keyword evidence="9 30" id="KW-0328">Glycosyltransferase</keyword>
<evidence type="ECO:0000256" key="17">
    <source>
        <dbReference type="ARBA" id="ARBA00022859"/>
    </source>
</evidence>
<evidence type="ECO:0000256" key="10">
    <source>
        <dbReference type="ARBA" id="ARBA00022679"/>
    </source>
</evidence>
<dbReference type="InterPro" id="IPR004102">
    <property type="entry name" value="Poly(ADP-ribose)pol_reg_dom"/>
</dbReference>
<protein>
    <recommendedName>
        <fullName evidence="30 31">Poly [ADP-ribose] polymerase</fullName>
        <ecNumber evidence="30">2.4.2.30</ecNumber>
    </recommendedName>
</protein>
<dbReference type="EMBL" id="CAJNOC010002233">
    <property type="protein sequence ID" value="CAF0920722.1"/>
    <property type="molecule type" value="Genomic_DNA"/>
</dbReference>
<dbReference type="GO" id="GO:0070212">
    <property type="term" value="P:protein poly-ADP-ribosylation"/>
    <property type="evidence" value="ECO:0007669"/>
    <property type="project" value="TreeGrafter"/>
</dbReference>
<comment type="caution">
    <text evidence="38">The sequence shown here is derived from an EMBL/GenBank/DDBJ whole genome shotgun (WGS) entry which is preliminary data.</text>
</comment>
<keyword evidence="12 30" id="KW-0479">Metal-binding</keyword>
<evidence type="ECO:0000256" key="18">
    <source>
        <dbReference type="ARBA" id="ARBA00023015"/>
    </source>
</evidence>
<evidence type="ECO:0000259" key="33">
    <source>
        <dbReference type="PROSITE" id="PS50064"/>
    </source>
</evidence>
<dbReference type="InterPro" id="IPR008288">
    <property type="entry name" value="PARP"/>
</dbReference>
<evidence type="ECO:0000256" key="31">
    <source>
        <dbReference type="RuleBase" id="RU362114"/>
    </source>
</evidence>
<dbReference type="SMART" id="SM00292">
    <property type="entry name" value="BRCT"/>
    <property type="match status" value="1"/>
</dbReference>
<dbReference type="Pfam" id="PF00644">
    <property type="entry name" value="PARP"/>
    <property type="match status" value="1"/>
</dbReference>
<dbReference type="GO" id="GO:0003950">
    <property type="term" value="F:NAD+ poly-ADP-ribosyltransferase activity"/>
    <property type="evidence" value="ECO:0007669"/>
    <property type="project" value="UniProtKB-UniRule"/>
</dbReference>
<feature type="compositionally biased region" description="Basic and acidic residues" evidence="32">
    <location>
        <begin position="207"/>
        <end position="221"/>
    </location>
</feature>